<dbReference type="STRING" id="314260.PB2503_11799"/>
<keyword evidence="5" id="KW-0997">Cell inner membrane</keyword>
<comment type="subunit">
    <text evidence="5">NDH-1 is composed of 14 different subunits. Subunits NuoA, H, J, K, L, M, N constitute the membrane sector of the complex.</text>
</comment>
<sequence length="480" mass="50614">MLIEDLTALGPELLLALASMALLVFGVSVKSDPVRPVLYGAILALVGAFFLAWFGAADRATAFGGSFSLDGLAKAGRALVYIGAIVSLFLSVRYFEIERLARFEYPILVLLSVVGMGIMVTANDLLVVYMGIELQSLALYVMAAFNRDSVRSTEAGLKYFVLGALSSGLLLYGISLIYGFTGEIRLDAIAAEIAAGEDRVAVTFGLIFLLSGLAFKVSAAPFHMWTPDVYEGAPTPVTAFFAAAPKVAGMIVFIRVMIEGFGTIVADWQPVLWIIAVLSMGIGSISALMQTNIKRLMAYSSIGHIGYALIGLTAGTEAGVTGVVVYLGIYLLMTLGTFACILAMRRPEGMAENISDLSGLSQSQPGLALAFTALFLSLAGIPPFLGFFAKFAVFTAGVEAGLYLLTVIGVVASVISTFYYLSVIKTIWFSAGSDVFVSERGTAVSVTATGVALLMTIGLLFLLPPLYRLADAAAAPLFSG</sequence>
<dbReference type="GO" id="GO:0012505">
    <property type="term" value="C:endomembrane system"/>
    <property type="evidence" value="ECO:0007669"/>
    <property type="project" value="UniProtKB-SubCell"/>
</dbReference>
<name>E0TDV5_PARBH</name>
<evidence type="ECO:0000256" key="5">
    <source>
        <dbReference type="HAMAP-Rule" id="MF_00445"/>
    </source>
</evidence>
<dbReference type="EC" id="7.1.1.-" evidence="5"/>
<feature type="transmembrane region" description="Helical" evidence="5">
    <location>
        <begin position="365"/>
        <end position="388"/>
    </location>
</feature>
<dbReference type="GO" id="GO:0050136">
    <property type="term" value="F:NADH dehydrogenase (quinone) (non-electrogenic) activity"/>
    <property type="evidence" value="ECO:0007669"/>
    <property type="project" value="UniProtKB-UniRule"/>
</dbReference>
<keyword evidence="5" id="KW-0830">Ubiquinone</keyword>
<keyword evidence="5" id="KW-0874">Quinone</keyword>
<keyword evidence="4 5" id="KW-0472">Membrane</keyword>
<dbReference type="AlphaFoldDB" id="E0TDV5"/>
<evidence type="ECO:0000256" key="2">
    <source>
        <dbReference type="ARBA" id="ARBA00022692"/>
    </source>
</evidence>
<feature type="domain" description="NADH:quinone oxidoreductase/Mrp antiporter transmembrane" evidence="7">
    <location>
        <begin position="122"/>
        <end position="416"/>
    </location>
</feature>
<dbReference type="InterPro" id="IPR001750">
    <property type="entry name" value="ND/Mrp_TM"/>
</dbReference>
<evidence type="ECO:0000313" key="9">
    <source>
        <dbReference type="Proteomes" id="UP000001302"/>
    </source>
</evidence>
<dbReference type="KEGG" id="pbr:PB2503_11799"/>
<feature type="transmembrane region" description="Helical" evidence="5">
    <location>
        <begin position="237"/>
        <end position="258"/>
    </location>
</feature>
<keyword evidence="5" id="KW-0520">NAD</keyword>
<dbReference type="NCBIfam" id="NF004440">
    <property type="entry name" value="PRK05777.1-3"/>
    <property type="match status" value="1"/>
</dbReference>
<keyword evidence="3 5" id="KW-1133">Transmembrane helix</keyword>
<protein>
    <recommendedName>
        <fullName evidence="5">NADH-quinone oxidoreductase subunit N</fullName>
        <ecNumber evidence="5">7.1.1.-</ecNumber>
    </recommendedName>
    <alternativeName>
        <fullName evidence="5">NADH dehydrogenase I subunit N</fullName>
    </alternativeName>
    <alternativeName>
        <fullName evidence="5">NDH-1 subunit N</fullName>
    </alternativeName>
</protein>
<comment type="function">
    <text evidence="5">NDH-1 shuttles electrons from NADH, via FMN and iron-sulfur (Fe-S) centers, to quinones in the respiratory chain. The immediate electron acceptor for the enzyme in this species is believed to be ubiquinone. Couples the redox reaction to proton translocation (for every two electrons transferred, four hydrogen ions are translocated across the cytoplasmic membrane), and thus conserves the redox energy in a proton gradient.</text>
</comment>
<keyword evidence="2 5" id="KW-0812">Transmembrane</keyword>
<feature type="transmembrane region" description="Helical" evidence="5">
    <location>
        <begin position="76"/>
        <end position="95"/>
    </location>
</feature>
<dbReference type="GO" id="GO:0008137">
    <property type="term" value="F:NADH dehydrogenase (ubiquinone) activity"/>
    <property type="evidence" value="ECO:0007669"/>
    <property type="project" value="InterPro"/>
</dbReference>
<dbReference type="HOGENOM" id="CLU_007100_1_3_5"/>
<organism evidence="8 9">
    <name type="scientific">Parvularcula bermudensis (strain ATCC BAA-594 / HTCC2503 / KCTC 12087)</name>
    <dbReference type="NCBI Taxonomy" id="314260"/>
    <lineage>
        <taxon>Bacteria</taxon>
        <taxon>Pseudomonadati</taxon>
        <taxon>Pseudomonadota</taxon>
        <taxon>Alphaproteobacteria</taxon>
        <taxon>Parvularculales</taxon>
        <taxon>Parvularculaceae</taxon>
        <taxon>Parvularcula</taxon>
    </lineage>
</organism>
<feature type="transmembrane region" description="Helical" evidence="5">
    <location>
        <begin position="157"/>
        <end position="180"/>
    </location>
</feature>
<accession>E0TDV5</accession>
<comment type="catalytic activity">
    <reaction evidence="5">
        <text>a quinone + NADH + 5 H(+)(in) = a quinol + NAD(+) + 4 H(+)(out)</text>
        <dbReference type="Rhea" id="RHEA:57888"/>
        <dbReference type="ChEBI" id="CHEBI:15378"/>
        <dbReference type="ChEBI" id="CHEBI:24646"/>
        <dbReference type="ChEBI" id="CHEBI:57540"/>
        <dbReference type="ChEBI" id="CHEBI:57945"/>
        <dbReference type="ChEBI" id="CHEBI:132124"/>
    </reaction>
</comment>
<feature type="transmembrane region" description="Helical" evidence="5">
    <location>
        <begin position="400"/>
        <end position="421"/>
    </location>
</feature>
<keyword evidence="5" id="KW-0813">Transport</keyword>
<dbReference type="RefSeq" id="WP_013301378.1">
    <property type="nucleotide sequence ID" value="NC_014414.1"/>
</dbReference>
<keyword evidence="9" id="KW-1185">Reference proteome</keyword>
<evidence type="ECO:0000313" key="8">
    <source>
        <dbReference type="EMBL" id="ADM10404.1"/>
    </source>
</evidence>
<evidence type="ECO:0000259" key="7">
    <source>
        <dbReference type="Pfam" id="PF00361"/>
    </source>
</evidence>
<feature type="transmembrane region" description="Helical" evidence="5">
    <location>
        <begin position="6"/>
        <end position="25"/>
    </location>
</feature>
<reference evidence="9" key="1">
    <citation type="submission" date="2010-08" db="EMBL/GenBank/DDBJ databases">
        <title>Genome sequence of Parvularcula bermudensis HTCC2503.</title>
        <authorList>
            <person name="Kang D.-M."/>
            <person name="Oh H.-M."/>
            <person name="Cho J.-C."/>
        </authorList>
    </citation>
    <scope>NUCLEOTIDE SEQUENCE [LARGE SCALE GENOMIC DNA]</scope>
    <source>
        <strain evidence="9">ATCC BAA-594 / HTCC2503 / KCTC 12087</strain>
    </source>
</reference>
<dbReference type="InterPro" id="IPR010096">
    <property type="entry name" value="NADH-Q_OxRdtase_suN/2"/>
</dbReference>
<feature type="transmembrane region" description="Helical" evidence="5">
    <location>
        <begin position="37"/>
        <end position="56"/>
    </location>
</feature>
<evidence type="ECO:0000256" key="3">
    <source>
        <dbReference type="ARBA" id="ARBA00022989"/>
    </source>
</evidence>
<keyword evidence="5" id="KW-1003">Cell membrane</keyword>
<comment type="similarity">
    <text evidence="5">Belongs to the complex I subunit 2 family.</text>
</comment>
<dbReference type="Proteomes" id="UP000001302">
    <property type="component" value="Chromosome"/>
</dbReference>
<dbReference type="HAMAP" id="MF_00445">
    <property type="entry name" value="NDH1_NuoN_1"/>
    <property type="match status" value="1"/>
</dbReference>
<dbReference type="GO" id="GO:0042773">
    <property type="term" value="P:ATP synthesis coupled electron transport"/>
    <property type="evidence" value="ECO:0007669"/>
    <property type="project" value="InterPro"/>
</dbReference>
<dbReference type="Pfam" id="PF00361">
    <property type="entry name" value="Proton_antipo_M"/>
    <property type="match status" value="1"/>
</dbReference>
<gene>
    <name evidence="5" type="primary">nuoN</name>
    <name evidence="8" type="ordered locus">PB2503_11799</name>
</gene>
<feature type="transmembrane region" description="Helical" evidence="5">
    <location>
        <begin position="320"/>
        <end position="344"/>
    </location>
</feature>
<dbReference type="GO" id="GO:0005886">
    <property type="term" value="C:plasma membrane"/>
    <property type="evidence" value="ECO:0007669"/>
    <property type="project" value="UniProtKB-SubCell"/>
</dbReference>
<evidence type="ECO:0000256" key="4">
    <source>
        <dbReference type="ARBA" id="ARBA00023136"/>
    </source>
</evidence>
<dbReference type="PANTHER" id="PTHR22773">
    <property type="entry name" value="NADH DEHYDROGENASE"/>
    <property type="match status" value="1"/>
</dbReference>
<feature type="transmembrane region" description="Helical" evidence="5">
    <location>
        <begin position="270"/>
        <end position="289"/>
    </location>
</feature>
<feature type="transmembrane region" description="Helical" evidence="5">
    <location>
        <begin position="442"/>
        <end position="463"/>
    </location>
</feature>
<proteinExistence type="inferred from homology"/>
<dbReference type="EMBL" id="CP002156">
    <property type="protein sequence ID" value="ADM10404.1"/>
    <property type="molecule type" value="Genomic_DNA"/>
</dbReference>
<reference evidence="8 9" key="2">
    <citation type="journal article" date="2011" name="J. Bacteriol.">
        <title>Complete genome sequence of strain HTCC2503T of Parvularcula bermudensis, the type species of the order "Parvularculales" in the class Alphaproteobacteria.</title>
        <authorList>
            <person name="Oh H.M."/>
            <person name="Kang I."/>
            <person name="Vergin K.L."/>
            <person name="Kang D."/>
            <person name="Rhee K.H."/>
            <person name="Giovannoni S.J."/>
            <person name="Cho J.C."/>
        </authorList>
    </citation>
    <scope>NUCLEOTIDE SEQUENCE [LARGE SCALE GENOMIC DNA]</scope>
    <source>
        <strain evidence="9">ATCC BAA-594 / HTCC2503 / KCTC 12087</strain>
    </source>
</reference>
<evidence type="ECO:0000256" key="6">
    <source>
        <dbReference type="RuleBase" id="RU000320"/>
    </source>
</evidence>
<dbReference type="NCBIfam" id="TIGR01770">
    <property type="entry name" value="NDH_I_N"/>
    <property type="match status" value="1"/>
</dbReference>
<dbReference type="OrthoDB" id="9811718at2"/>
<dbReference type="eggNOG" id="COG1007">
    <property type="taxonomic scope" value="Bacteria"/>
</dbReference>
<keyword evidence="5" id="KW-1278">Translocase</keyword>
<evidence type="ECO:0000256" key="1">
    <source>
        <dbReference type="ARBA" id="ARBA00004127"/>
    </source>
</evidence>
<dbReference type="GO" id="GO:0048038">
    <property type="term" value="F:quinone binding"/>
    <property type="evidence" value="ECO:0007669"/>
    <property type="project" value="UniProtKB-KW"/>
</dbReference>
<comment type="subcellular location">
    <subcellularLocation>
        <location evidence="5">Cell inner membrane</location>
        <topology evidence="5">Multi-pass membrane protein</topology>
    </subcellularLocation>
    <subcellularLocation>
        <location evidence="1">Endomembrane system</location>
        <topology evidence="1">Multi-pass membrane protein</topology>
    </subcellularLocation>
    <subcellularLocation>
        <location evidence="6">Membrane</location>
        <topology evidence="6">Multi-pass membrane protein</topology>
    </subcellularLocation>
</comment>
<feature type="transmembrane region" description="Helical" evidence="5">
    <location>
        <begin position="200"/>
        <end position="225"/>
    </location>
</feature>